<dbReference type="OrthoDB" id="3513892at2759"/>
<protein>
    <recommendedName>
        <fullName evidence="1">2EXR domain-containing protein</fullName>
    </recommendedName>
</protein>
<name>A0A1L9TZL4_9EURO</name>
<gene>
    <name evidence="2" type="ORF">ASPSYDRAFT_84835</name>
</gene>
<sequence>MALETFNFFQRLPFDLRREIYILATPPRVVHIKEDTQDPGQFEEQFRERANIHINPDLAYFAPNWRQKILPDPIKQRTLEAVGVNSSRGGPYQPWEPSASTPEIPLRWLQDKPGIASLIMRENSLYSAAPVPPLLHTCYEGRRVLMGFGYTLAFETRTTGPRTWFHFGRDVLFIEEGDANTYGDVDGILTGCQYTILGQFHSKDLKRVRKLALGSSGSFLFPWKRYDYHSMLALSVRLFPDLEELQIAQWRQDDLFQWRHYGKSKTAMHPWSSYIDDDVGELYSLPVEEIDALLQLLSLPDGFRSDLPVAGVLGEASRSYQQRADGTSGLHFLEYAQQRAEDALAGQRALLLQKNGPDLSTFSWKIPRVKAVHIIPPTMAVLLQQERQFAWEKFLKMKHSWQAMKHTGRAHPGSINATSDYPNHNNYTHDVEFGPFSELHPTDRLYKAAYTCARQWWAEDGVLAAPKYEVLF</sequence>
<evidence type="ECO:0000259" key="1">
    <source>
        <dbReference type="Pfam" id="PF20150"/>
    </source>
</evidence>
<dbReference type="Pfam" id="PF20150">
    <property type="entry name" value="2EXR"/>
    <property type="match status" value="1"/>
</dbReference>
<dbReference type="EMBL" id="KV878582">
    <property type="protein sequence ID" value="OJJ64845.1"/>
    <property type="molecule type" value="Genomic_DNA"/>
</dbReference>
<dbReference type="VEuPathDB" id="FungiDB:ASPSYDRAFT_84835"/>
<feature type="domain" description="2EXR" evidence="1">
    <location>
        <begin position="6"/>
        <end position="172"/>
    </location>
</feature>
<dbReference type="Proteomes" id="UP000184356">
    <property type="component" value="Unassembled WGS sequence"/>
</dbReference>
<organism evidence="2 3">
    <name type="scientific">Aspergillus sydowii CBS 593.65</name>
    <dbReference type="NCBI Taxonomy" id="1036612"/>
    <lineage>
        <taxon>Eukaryota</taxon>
        <taxon>Fungi</taxon>
        <taxon>Dikarya</taxon>
        <taxon>Ascomycota</taxon>
        <taxon>Pezizomycotina</taxon>
        <taxon>Eurotiomycetes</taxon>
        <taxon>Eurotiomycetidae</taxon>
        <taxon>Eurotiales</taxon>
        <taxon>Aspergillaceae</taxon>
        <taxon>Aspergillus</taxon>
        <taxon>Aspergillus subgen. Nidulantes</taxon>
    </lineage>
</organism>
<reference evidence="3" key="1">
    <citation type="journal article" date="2017" name="Genome Biol.">
        <title>Comparative genomics reveals high biological diversity and specific adaptations in the industrially and medically important fungal genus Aspergillus.</title>
        <authorList>
            <person name="de Vries R.P."/>
            <person name="Riley R."/>
            <person name="Wiebenga A."/>
            <person name="Aguilar-Osorio G."/>
            <person name="Amillis S."/>
            <person name="Uchima C.A."/>
            <person name="Anderluh G."/>
            <person name="Asadollahi M."/>
            <person name="Askin M."/>
            <person name="Barry K."/>
            <person name="Battaglia E."/>
            <person name="Bayram O."/>
            <person name="Benocci T."/>
            <person name="Braus-Stromeyer S.A."/>
            <person name="Caldana C."/>
            <person name="Canovas D."/>
            <person name="Cerqueira G.C."/>
            <person name="Chen F."/>
            <person name="Chen W."/>
            <person name="Choi C."/>
            <person name="Clum A."/>
            <person name="Dos Santos R.A."/>
            <person name="Damasio A.R."/>
            <person name="Diallinas G."/>
            <person name="Emri T."/>
            <person name="Fekete E."/>
            <person name="Flipphi M."/>
            <person name="Freyberg S."/>
            <person name="Gallo A."/>
            <person name="Gournas C."/>
            <person name="Habgood R."/>
            <person name="Hainaut M."/>
            <person name="Harispe M.L."/>
            <person name="Henrissat B."/>
            <person name="Hilden K.S."/>
            <person name="Hope R."/>
            <person name="Hossain A."/>
            <person name="Karabika E."/>
            <person name="Karaffa L."/>
            <person name="Karanyi Z."/>
            <person name="Krasevec N."/>
            <person name="Kuo A."/>
            <person name="Kusch H."/>
            <person name="LaButti K."/>
            <person name="Lagendijk E.L."/>
            <person name="Lapidus A."/>
            <person name="Levasseur A."/>
            <person name="Lindquist E."/>
            <person name="Lipzen A."/>
            <person name="Logrieco A.F."/>
            <person name="MacCabe A."/>
            <person name="Maekelae M.R."/>
            <person name="Malavazi I."/>
            <person name="Melin P."/>
            <person name="Meyer V."/>
            <person name="Mielnichuk N."/>
            <person name="Miskei M."/>
            <person name="Molnar A.P."/>
            <person name="Mule G."/>
            <person name="Ngan C.Y."/>
            <person name="Orejas M."/>
            <person name="Orosz E."/>
            <person name="Ouedraogo J.P."/>
            <person name="Overkamp K.M."/>
            <person name="Park H.-S."/>
            <person name="Perrone G."/>
            <person name="Piumi F."/>
            <person name="Punt P.J."/>
            <person name="Ram A.F."/>
            <person name="Ramon A."/>
            <person name="Rauscher S."/>
            <person name="Record E."/>
            <person name="Riano-Pachon D.M."/>
            <person name="Robert V."/>
            <person name="Roehrig J."/>
            <person name="Ruller R."/>
            <person name="Salamov A."/>
            <person name="Salih N.S."/>
            <person name="Samson R.A."/>
            <person name="Sandor E."/>
            <person name="Sanguinetti M."/>
            <person name="Schuetze T."/>
            <person name="Sepcic K."/>
            <person name="Shelest E."/>
            <person name="Sherlock G."/>
            <person name="Sophianopoulou V."/>
            <person name="Squina F.M."/>
            <person name="Sun H."/>
            <person name="Susca A."/>
            <person name="Todd R.B."/>
            <person name="Tsang A."/>
            <person name="Unkles S.E."/>
            <person name="van de Wiele N."/>
            <person name="van Rossen-Uffink D."/>
            <person name="Oliveira J.V."/>
            <person name="Vesth T.C."/>
            <person name="Visser J."/>
            <person name="Yu J.-H."/>
            <person name="Zhou M."/>
            <person name="Andersen M.R."/>
            <person name="Archer D.B."/>
            <person name="Baker S.E."/>
            <person name="Benoit I."/>
            <person name="Brakhage A.A."/>
            <person name="Braus G.H."/>
            <person name="Fischer R."/>
            <person name="Frisvad J.C."/>
            <person name="Goldman G.H."/>
            <person name="Houbraken J."/>
            <person name="Oakley B."/>
            <person name="Pocsi I."/>
            <person name="Scazzocchio C."/>
            <person name="Seiboth B."/>
            <person name="vanKuyk P.A."/>
            <person name="Wortman J."/>
            <person name="Dyer P.S."/>
            <person name="Grigoriev I.V."/>
        </authorList>
    </citation>
    <scope>NUCLEOTIDE SEQUENCE [LARGE SCALE GENOMIC DNA]</scope>
    <source>
        <strain evidence="3">CBS 593.65</strain>
    </source>
</reference>
<accession>A0A1L9TZL4</accession>
<dbReference type="InterPro" id="IPR045518">
    <property type="entry name" value="2EXR"/>
</dbReference>
<dbReference type="AlphaFoldDB" id="A0A1L9TZL4"/>
<dbReference type="PANTHER" id="PTHR35910:SF6">
    <property type="entry name" value="2EXR DOMAIN-CONTAINING PROTEIN"/>
    <property type="match status" value="1"/>
</dbReference>
<evidence type="ECO:0000313" key="2">
    <source>
        <dbReference type="EMBL" id="OJJ64845.1"/>
    </source>
</evidence>
<proteinExistence type="predicted"/>
<dbReference type="PANTHER" id="PTHR35910">
    <property type="entry name" value="2EXR DOMAIN-CONTAINING PROTEIN"/>
    <property type="match status" value="1"/>
</dbReference>
<dbReference type="RefSeq" id="XP_040708651.1">
    <property type="nucleotide sequence ID" value="XM_040851429.1"/>
</dbReference>
<keyword evidence="3" id="KW-1185">Reference proteome</keyword>
<evidence type="ECO:0000313" key="3">
    <source>
        <dbReference type="Proteomes" id="UP000184356"/>
    </source>
</evidence>
<dbReference type="GeneID" id="63767502"/>